<keyword evidence="2" id="KW-1185">Reference proteome</keyword>
<proteinExistence type="predicted"/>
<name>A0ACB1APH7_MELEN</name>
<organism evidence="1 2">
    <name type="scientific">Meloidogyne enterolobii</name>
    <name type="common">Root-knot nematode worm</name>
    <name type="synonym">Meloidogyne mayaguensis</name>
    <dbReference type="NCBI Taxonomy" id="390850"/>
    <lineage>
        <taxon>Eukaryota</taxon>
        <taxon>Metazoa</taxon>
        <taxon>Ecdysozoa</taxon>
        <taxon>Nematoda</taxon>
        <taxon>Chromadorea</taxon>
        <taxon>Rhabditida</taxon>
        <taxon>Tylenchina</taxon>
        <taxon>Tylenchomorpha</taxon>
        <taxon>Tylenchoidea</taxon>
        <taxon>Meloidogynidae</taxon>
        <taxon>Meloidogyninae</taxon>
        <taxon>Meloidogyne</taxon>
    </lineage>
</organism>
<evidence type="ECO:0000313" key="1">
    <source>
        <dbReference type="EMBL" id="CAK5096844.1"/>
    </source>
</evidence>
<comment type="caution">
    <text evidence="1">The sequence shown here is derived from an EMBL/GenBank/DDBJ whole genome shotgun (WGS) entry which is preliminary data.</text>
</comment>
<dbReference type="EMBL" id="CAVMJV010000100">
    <property type="protein sequence ID" value="CAK5096844.1"/>
    <property type="molecule type" value="Genomic_DNA"/>
</dbReference>
<dbReference type="Proteomes" id="UP001497535">
    <property type="component" value="Unassembled WGS sequence"/>
</dbReference>
<gene>
    <name evidence="1" type="ORF">MENTE1834_LOCUS41222</name>
</gene>
<accession>A0ACB1APH7</accession>
<reference evidence="1" key="1">
    <citation type="submission" date="2023-11" db="EMBL/GenBank/DDBJ databases">
        <authorList>
            <person name="Poullet M."/>
        </authorList>
    </citation>
    <scope>NUCLEOTIDE SEQUENCE</scope>
    <source>
        <strain evidence="1">E1834</strain>
    </source>
</reference>
<protein>
    <submittedName>
        <fullName evidence="1">Uncharacterized protein</fullName>
    </submittedName>
</protein>
<sequence>MKHETKKNFFNFLSNNQHEHNPFGLMVDKTESCRTEFCPDMSLLIFYILFLRFCFLS</sequence>
<evidence type="ECO:0000313" key="2">
    <source>
        <dbReference type="Proteomes" id="UP001497535"/>
    </source>
</evidence>